<sequence>MQAQNIEPRQMHYACMVDLLGRAGLMEDAVELINNLPMILDANIWGALLGACRIHGNIELASWAAEHLFKLRPQHSGYYILLANMYAEAGKWDEANRVRGLMKLKGAKKSPACSWVQNSDQLHAFVVGEKLDSFALAPSPVAQCRALFAEMELVEVCRCRLATKEVVEDDGGAERSGDLLISNRSVKRRIVRRSAQAPAVWIETMTTLMDTLQLT</sequence>
<name>A0ABQ8HI96_9ROSI</name>
<evidence type="ECO:0000313" key="2">
    <source>
        <dbReference type="EMBL" id="KAH7560796.1"/>
    </source>
</evidence>
<dbReference type="InterPro" id="IPR046960">
    <property type="entry name" value="PPR_At4g14850-like_plant"/>
</dbReference>
<protein>
    <recommendedName>
        <fullName evidence="4">Pentatricopeptide repeat-containing protein</fullName>
    </recommendedName>
</protein>
<dbReference type="Pfam" id="PF20431">
    <property type="entry name" value="E_motif"/>
    <property type="match status" value="1"/>
</dbReference>
<dbReference type="PANTHER" id="PTHR47926:SF427">
    <property type="entry name" value="TETRATRICOPEPTIDE-LIKE HELICAL DOMAIN SUPERFAMILY"/>
    <property type="match status" value="1"/>
</dbReference>
<proteinExistence type="predicted"/>
<dbReference type="Gene3D" id="1.25.40.10">
    <property type="entry name" value="Tetratricopeptide repeat domain"/>
    <property type="match status" value="1"/>
</dbReference>
<dbReference type="PANTHER" id="PTHR47926">
    <property type="entry name" value="PENTATRICOPEPTIDE REPEAT-CONTAINING PROTEIN"/>
    <property type="match status" value="1"/>
</dbReference>
<dbReference type="SUPFAM" id="SSF48452">
    <property type="entry name" value="TPR-like"/>
    <property type="match status" value="1"/>
</dbReference>
<keyword evidence="1" id="KW-0677">Repeat</keyword>
<dbReference type="Proteomes" id="UP000827721">
    <property type="component" value="Unassembled WGS sequence"/>
</dbReference>
<keyword evidence="3" id="KW-1185">Reference proteome</keyword>
<evidence type="ECO:0000256" key="1">
    <source>
        <dbReference type="ARBA" id="ARBA00022737"/>
    </source>
</evidence>
<gene>
    <name evidence="2" type="ORF">JRO89_XS10G0104800</name>
</gene>
<reference evidence="2 3" key="1">
    <citation type="submission" date="2021-02" db="EMBL/GenBank/DDBJ databases">
        <title>Plant Genome Project.</title>
        <authorList>
            <person name="Zhang R.-G."/>
        </authorList>
    </citation>
    <scope>NUCLEOTIDE SEQUENCE [LARGE SCALE GENOMIC DNA]</scope>
    <source>
        <tissue evidence="2">Leaves</tissue>
    </source>
</reference>
<evidence type="ECO:0000313" key="3">
    <source>
        <dbReference type="Proteomes" id="UP000827721"/>
    </source>
</evidence>
<evidence type="ECO:0008006" key="4">
    <source>
        <dbReference type="Google" id="ProtNLM"/>
    </source>
</evidence>
<organism evidence="2 3">
    <name type="scientific">Xanthoceras sorbifolium</name>
    <dbReference type="NCBI Taxonomy" id="99658"/>
    <lineage>
        <taxon>Eukaryota</taxon>
        <taxon>Viridiplantae</taxon>
        <taxon>Streptophyta</taxon>
        <taxon>Embryophyta</taxon>
        <taxon>Tracheophyta</taxon>
        <taxon>Spermatophyta</taxon>
        <taxon>Magnoliopsida</taxon>
        <taxon>eudicotyledons</taxon>
        <taxon>Gunneridae</taxon>
        <taxon>Pentapetalae</taxon>
        <taxon>rosids</taxon>
        <taxon>malvids</taxon>
        <taxon>Sapindales</taxon>
        <taxon>Sapindaceae</taxon>
        <taxon>Xanthoceroideae</taxon>
        <taxon>Xanthoceras</taxon>
    </lineage>
</organism>
<dbReference type="InterPro" id="IPR011990">
    <property type="entry name" value="TPR-like_helical_dom_sf"/>
</dbReference>
<dbReference type="EMBL" id="JAFEMO010000010">
    <property type="protein sequence ID" value="KAH7560796.1"/>
    <property type="molecule type" value="Genomic_DNA"/>
</dbReference>
<dbReference type="Pfam" id="PF01535">
    <property type="entry name" value="PPR"/>
    <property type="match status" value="1"/>
</dbReference>
<dbReference type="InterPro" id="IPR046848">
    <property type="entry name" value="E_motif"/>
</dbReference>
<accession>A0ABQ8HI96</accession>
<dbReference type="InterPro" id="IPR002885">
    <property type="entry name" value="PPR_rpt"/>
</dbReference>
<comment type="caution">
    <text evidence="2">The sequence shown here is derived from an EMBL/GenBank/DDBJ whole genome shotgun (WGS) entry which is preliminary data.</text>
</comment>